<name>A0A382VFE8_9ZZZZ</name>
<dbReference type="EMBL" id="UINC01151547">
    <property type="protein sequence ID" value="SVD45219.1"/>
    <property type="molecule type" value="Genomic_DNA"/>
</dbReference>
<protein>
    <submittedName>
        <fullName evidence="1">Uncharacterized protein</fullName>
    </submittedName>
</protein>
<feature type="non-terminal residue" evidence="1">
    <location>
        <position position="285"/>
    </location>
</feature>
<accession>A0A382VFE8</accession>
<reference evidence="1" key="1">
    <citation type="submission" date="2018-05" db="EMBL/GenBank/DDBJ databases">
        <authorList>
            <person name="Lanie J.A."/>
            <person name="Ng W.-L."/>
            <person name="Kazmierczak K.M."/>
            <person name="Andrzejewski T.M."/>
            <person name="Davidsen T.M."/>
            <person name="Wayne K.J."/>
            <person name="Tettelin H."/>
            <person name="Glass J.I."/>
            <person name="Rusch D."/>
            <person name="Podicherti R."/>
            <person name="Tsui H.-C.T."/>
            <person name="Winkler M.E."/>
        </authorList>
    </citation>
    <scope>NUCLEOTIDE SEQUENCE</scope>
</reference>
<organism evidence="1">
    <name type="scientific">marine metagenome</name>
    <dbReference type="NCBI Taxonomy" id="408172"/>
    <lineage>
        <taxon>unclassified sequences</taxon>
        <taxon>metagenomes</taxon>
        <taxon>ecological metagenomes</taxon>
    </lineage>
</organism>
<feature type="non-terminal residue" evidence="1">
    <location>
        <position position="1"/>
    </location>
</feature>
<proteinExistence type="predicted"/>
<gene>
    <name evidence="1" type="ORF">METZ01_LOCUS398073</name>
</gene>
<sequence length="285" mass="31071">STTRTIGPGETLAVTINAPSGYYFVDGTEHEVFAYGTWDTASDIAGPMLNGSADTSGTTVTNSADNIIEYYATIANTVDTQLLLTASKDSDDNQLYYLNGSVLTVVADIVPTTGWDAPNSLALTQVTLEKEAGTSSTSRVITLNQSRVLEKNFKVYMSRDFNTAVGASPYTNDTDISEWYTVDSGMRDNLVMKGSLVRKAGYPEPRGRITVKYFYLNETNSNRYIGVDSYPVDTGTHVDWVSAVDGGTTFRYSDIPLYIDELGESHRLSDVLDFRPTITGNGEIS</sequence>
<dbReference type="AlphaFoldDB" id="A0A382VFE8"/>
<evidence type="ECO:0000313" key="1">
    <source>
        <dbReference type="EMBL" id="SVD45219.1"/>
    </source>
</evidence>